<gene>
    <name evidence="2" type="ORF">CODIS_23810</name>
</gene>
<keyword evidence="1" id="KW-0175">Coiled coil</keyword>
<keyword evidence="3" id="KW-1185">Reference proteome</keyword>
<accession>A0A7Z0VLI0</accession>
<dbReference type="AlphaFoldDB" id="A0A7Z0VLI0"/>
<name>A0A7Z0VLI0_9GAMM</name>
<organism evidence="2 3">
    <name type="scientific">Candidatus Thiodiazotropha endolucinida</name>
    <dbReference type="NCBI Taxonomy" id="1655433"/>
    <lineage>
        <taxon>Bacteria</taxon>
        <taxon>Pseudomonadati</taxon>
        <taxon>Pseudomonadota</taxon>
        <taxon>Gammaproteobacteria</taxon>
        <taxon>Chromatiales</taxon>
        <taxon>Sedimenticolaceae</taxon>
        <taxon>Candidatus Thiodiazotropha</taxon>
    </lineage>
</organism>
<feature type="coiled-coil region" evidence="1">
    <location>
        <begin position="21"/>
        <end position="78"/>
    </location>
</feature>
<proteinExistence type="predicted"/>
<evidence type="ECO:0000313" key="2">
    <source>
        <dbReference type="EMBL" id="ODJ87406.1"/>
    </source>
</evidence>
<comment type="caution">
    <text evidence="2">The sequence shown here is derived from an EMBL/GenBank/DDBJ whole genome shotgun (WGS) entry which is preliminary data.</text>
</comment>
<dbReference type="EMBL" id="MARB01000012">
    <property type="protein sequence ID" value="ODJ87406.1"/>
    <property type="molecule type" value="Genomic_DNA"/>
</dbReference>
<evidence type="ECO:0000256" key="1">
    <source>
        <dbReference type="SAM" id="Coils"/>
    </source>
</evidence>
<reference evidence="2 3" key="1">
    <citation type="submission" date="2016-06" db="EMBL/GenBank/DDBJ databases">
        <title>Genome sequence of endosymbiont of Candidatus Endolucinida thiodiazotropha.</title>
        <authorList>
            <person name="Poehlein A."/>
            <person name="Koenig S."/>
            <person name="Heiden S.E."/>
            <person name="Thuermer A."/>
            <person name="Voget S."/>
            <person name="Daniel R."/>
            <person name="Markert S."/>
            <person name="Gros O."/>
            <person name="Schweder T."/>
        </authorList>
    </citation>
    <scope>NUCLEOTIDE SEQUENCE [LARGE SCALE GENOMIC DNA]</scope>
    <source>
        <strain evidence="2 3">COS</strain>
    </source>
</reference>
<dbReference type="Proteomes" id="UP000094769">
    <property type="component" value="Unassembled WGS sequence"/>
</dbReference>
<sequence length="85" mass="10348">MTNMKLDKLFRRLFKSLDKGKKGSEDDLDKIDQLLKRLRDRRDHLRHRLKKEKRVCKQKRLKAELKIVEIKLKKGKKRRKQLGPT</sequence>
<protein>
    <submittedName>
        <fullName evidence="2">Uncharacterized protein</fullName>
    </submittedName>
</protein>
<evidence type="ECO:0000313" key="3">
    <source>
        <dbReference type="Proteomes" id="UP000094769"/>
    </source>
</evidence>